<feature type="region of interest" description="Disordered" evidence="9">
    <location>
        <begin position="1982"/>
        <end position="2018"/>
    </location>
</feature>
<dbReference type="FunFam" id="3.40.50.300:FF:000335">
    <property type="entry name" value="ATP binding cassette subfamily A member 5"/>
    <property type="match status" value="1"/>
</dbReference>
<evidence type="ECO:0000259" key="11">
    <source>
        <dbReference type="PROSITE" id="PS50893"/>
    </source>
</evidence>
<keyword evidence="6" id="KW-0067">ATP-binding</keyword>
<feature type="domain" description="ABC transporter" evidence="11">
    <location>
        <begin position="2098"/>
        <end position="2329"/>
    </location>
</feature>
<evidence type="ECO:0000256" key="8">
    <source>
        <dbReference type="ARBA" id="ARBA00023136"/>
    </source>
</evidence>
<name>A0A640KCW3_LEITA</name>
<feature type="transmembrane region" description="Helical" evidence="10">
    <location>
        <begin position="1753"/>
        <end position="1778"/>
    </location>
</feature>
<dbReference type="SUPFAM" id="SSF52540">
    <property type="entry name" value="P-loop containing nucleoside triphosphate hydrolases"/>
    <property type="match status" value="2"/>
</dbReference>
<dbReference type="FunFam" id="3.40.50.300:FF:000933">
    <property type="entry name" value="ABC transporter A family member 7"/>
    <property type="match status" value="1"/>
</dbReference>
<evidence type="ECO:0000256" key="10">
    <source>
        <dbReference type="SAM" id="Phobius"/>
    </source>
</evidence>
<accession>A0A640KCW3</accession>
<feature type="domain" description="ABC transporter" evidence="11">
    <location>
        <begin position="814"/>
        <end position="1047"/>
    </location>
</feature>
<evidence type="ECO:0000313" key="13">
    <source>
        <dbReference type="Proteomes" id="UP000419144"/>
    </source>
</evidence>
<dbReference type="Proteomes" id="UP000419144">
    <property type="component" value="Unassembled WGS sequence"/>
</dbReference>
<dbReference type="GO" id="GO:0016020">
    <property type="term" value="C:membrane"/>
    <property type="evidence" value="ECO:0007669"/>
    <property type="project" value="UniProtKB-SubCell"/>
</dbReference>
<feature type="region of interest" description="Disordered" evidence="9">
    <location>
        <begin position="2061"/>
        <end position="2090"/>
    </location>
</feature>
<evidence type="ECO:0000256" key="2">
    <source>
        <dbReference type="ARBA" id="ARBA00008869"/>
    </source>
</evidence>
<dbReference type="VEuPathDB" id="TriTrypDB:LtaPh_1507400"/>
<feature type="region of interest" description="Disordered" evidence="9">
    <location>
        <begin position="1948"/>
        <end position="1969"/>
    </location>
</feature>
<comment type="caution">
    <text evidence="12">The sequence shown here is derived from an EMBL/GenBank/DDBJ whole genome shotgun (WGS) entry which is preliminary data.</text>
</comment>
<feature type="transmembrane region" description="Helical" evidence="10">
    <location>
        <begin position="1722"/>
        <end position="1741"/>
    </location>
</feature>
<feature type="transmembrane region" description="Helical" evidence="10">
    <location>
        <begin position="1457"/>
        <end position="1477"/>
    </location>
</feature>
<feature type="region of interest" description="Disordered" evidence="9">
    <location>
        <begin position="741"/>
        <end position="760"/>
    </location>
</feature>
<evidence type="ECO:0000256" key="5">
    <source>
        <dbReference type="ARBA" id="ARBA00022741"/>
    </source>
</evidence>
<dbReference type="InterPro" id="IPR017871">
    <property type="entry name" value="ABC_transporter-like_CS"/>
</dbReference>
<keyword evidence="5" id="KW-0547">Nucleotide-binding</keyword>
<feature type="transmembrane region" description="Helical" evidence="10">
    <location>
        <begin position="687"/>
        <end position="707"/>
    </location>
</feature>
<feature type="transmembrane region" description="Helical" evidence="10">
    <location>
        <begin position="1861"/>
        <end position="1882"/>
    </location>
</feature>
<feature type="transmembrane region" description="Helical" evidence="10">
    <location>
        <begin position="505"/>
        <end position="526"/>
    </location>
</feature>
<evidence type="ECO:0000256" key="9">
    <source>
        <dbReference type="SAM" id="MobiDB-lite"/>
    </source>
</evidence>
<evidence type="ECO:0000256" key="6">
    <source>
        <dbReference type="ARBA" id="ARBA00022840"/>
    </source>
</evidence>
<protein>
    <submittedName>
        <fullName evidence="12">Abc transporter, putative</fullName>
    </submittedName>
</protein>
<dbReference type="PROSITE" id="PS50893">
    <property type="entry name" value="ABC_TRANSPORTER_2"/>
    <property type="match status" value="2"/>
</dbReference>
<feature type="transmembrane region" description="Helical" evidence="10">
    <location>
        <begin position="644"/>
        <end position="666"/>
    </location>
</feature>
<feature type="region of interest" description="Disordered" evidence="9">
    <location>
        <begin position="1"/>
        <end position="33"/>
    </location>
</feature>
<dbReference type="InterPro" id="IPR027417">
    <property type="entry name" value="P-loop_NTPase"/>
</dbReference>
<feature type="region of interest" description="Disordered" evidence="9">
    <location>
        <begin position="1307"/>
        <end position="1332"/>
    </location>
</feature>
<feature type="compositionally biased region" description="Polar residues" evidence="9">
    <location>
        <begin position="1907"/>
        <end position="1924"/>
    </location>
</feature>
<feature type="region of interest" description="Disordered" evidence="9">
    <location>
        <begin position="1904"/>
        <end position="1924"/>
    </location>
</feature>
<feature type="compositionally biased region" description="Polar residues" evidence="9">
    <location>
        <begin position="1191"/>
        <end position="1202"/>
    </location>
</feature>
<feature type="transmembrane region" description="Helical" evidence="10">
    <location>
        <begin position="555"/>
        <end position="583"/>
    </location>
</feature>
<proteinExistence type="inferred from homology"/>
<dbReference type="InterPro" id="IPR013525">
    <property type="entry name" value="ABC2_TM"/>
</dbReference>
<evidence type="ECO:0000256" key="4">
    <source>
        <dbReference type="ARBA" id="ARBA00022692"/>
    </source>
</evidence>
<dbReference type="GO" id="GO:0140359">
    <property type="term" value="F:ABC-type transporter activity"/>
    <property type="evidence" value="ECO:0007669"/>
    <property type="project" value="InterPro"/>
</dbReference>
<dbReference type="EMBL" id="BLBS01000019">
    <property type="protein sequence ID" value="GET87262.1"/>
    <property type="molecule type" value="Genomic_DNA"/>
</dbReference>
<keyword evidence="13" id="KW-1185">Reference proteome</keyword>
<dbReference type="SMART" id="SM00382">
    <property type="entry name" value="AAA"/>
    <property type="match status" value="2"/>
</dbReference>
<comment type="subcellular location">
    <subcellularLocation>
        <location evidence="1">Membrane</location>
        <topology evidence="1">Multi-pass membrane protein</topology>
    </subcellularLocation>
</comment>
<feature type="compositionally biased region" description="Basic and acidic residues" evidence="9">
    <location>
        <begin position="2078"/>
        <end position="2090"/>
    </location>
</feature>
<dbReference type="GO" id="GO:0016887">
    <property type="term" value="F:ATP hydrolysis activity"/>
    <property type="evidence" value="ECO:0007669"/>
    <property type="project" value="InterPro"/>
</dbReference>
<dbReference type="InterPro" id="IPR003593">
    <property type="entry name" value="AAA+_ATPase"/>
</dbReference>
<keyword evidence="4 10" id="KW-0812">Transmembrane</keyword>
<feature type="region of interest" description="Disordered" evidence="9">
    <location>
        <begin position="1149"/>
        <end position="1202"/>
    </location>
</feature>
<dbReference type="InterPro" id="IPR026082">
    <property type="entry name" value="ABCA"/>
</dbReference>
<feature type="transmembrane region" description="Helical" evidence="10">
    <location>
        <begin position="1642"/>
        <end position="1664"/>
    </location>
</feature>
<evidence type="ECO:0000256" key="3">
    <source>
        <dbReference type="ARBA" id="ARBA00022448"/>
    </source>
</evidence>
<gene>
    <name evidence="12" type="ORF">LtaPh_1507400</name>
</gene>
<keyword evidence="7 10" id="KW-1133">Transmembrane helix</keyword>
<feature type="compositionally biased region" description="Low complexity" evidence="9">
    <location>
        <begin position="12"/>
        <end position="31"/>
    </location>
</feature>
<reference evidence="12" key="1">
    <citation type="submission" date="2019-11" db="EMBL/GenBank/DDBJ databases">
        <title>Leishmania tarentolae CDS.</title>
        <authorList>
            <person name="Goto Y."/>
            <person name="Yamagishi J."/>
        </authorList>
    </citation>
    <scope>NUCLEOTIDE SEQUENCE [LARGE SCALE GENOMIC DNA]</scope>
    <source>
        <strain evidence="12">Parrot Tar II</strain>
    </source>
</reference>
<dbReference type="Gene3D" id="3.40.50.300">
    <property type="entry name" value="P-loop containing nucleotide triphosphate hydrolases"/>
    <property type="match status" value="2"/>
</dbReference>
<feature type="transmembrane region" description="Helical" evidence="10">
    <location>
        <begin position="1790"/>
        <end position="1810"/>
    </location>
</feature>
<dbReference type="GO" id="GO:0005319">
    <property type="term" value="F:lipid transporter activity"/>
    <property type="evidence" value="ECO:0007669"/>
    <property type="project" value="TreeGrafter"/>
</dbReference>
<evidence type="ECO:0000256" key="7">
    <source>
        <dbReference type="ARBA" id="ARBA00022989"/>
    </source>
</evidence>
<feature type="transmembrane region" description="Helical" evidence="10">
    <location>
        <begin position="1830"/>
        <end position="1849"/>
    </location>
</feature>
<evidence type="ECO:0000256" key="1">
    <source>
        <dbReference type="ARBA" id="ARBA00004141"/>
    </source>
</evidence>
<dbReference type="Pfam" id="PF00005">
    <property type="entry name" value="ABC_tran"/>
    <property type="match status" value="2"/>
</dbReference>
<organism evidence="12 13">
    <name type="scientific">Leishmania tarentolae</name>
    <name type="common">Sauroleishmania tarentolae</name>
    <dbReference type="NCBI Taxonomy" id="5689"/>
    <lineage>
        <taxon>Eukaryota</taxon>
        <taxon>Discoba</taxon>
        <taxon>Euglenozoa</taxon>
        <taxon>Kinetoplastea</taxon>
        <taxon>Metakinetoplastina</taxon>
        <taxon>Trypanosomatida</taxon>
        <taxon>Trypanosomatidae</taxon>
        <taxon>Leishmaniinae</taxon>
        <taxon>Leishmania</taxon>
        <taxon>lizard Leishmania</taxon>
    </lineage>
</organism>
<feature type="compositionally biased region" description="Polar residues" evidence="9">
    <location>
        <begin position="1312"/>
        <end position="1324"/>
    </location>
</feature>
<sequence length="2632" mass="289045">MQPMCKGSRNATTRQSGRGSTTSAASVASAAPESPFCPPLPNHVSPRLQALASPAALCGDSNSENVCEPEISRSVAEAAEQPSSTTNRRESQVCFSLALEQICGPHSVESTDGLLDRTNGGPASVVHGDKPRRTSFVSADPLEPYSVITKTSGAPVSLWTQVLALLQRTGQQYMRQKLLIIAEVVSPVLFVVLLIIIDVSLGTSLIPDDVFTIPHLHNYQLSSKDYMMYLCYNDTTQPIKGLSSCAEIKFPYVCDGNESDIPVKGLCYFRNFVKPAMVVKQYLDFFTGDIITVPSLDSIIVHQWMAKKADLNKDFRSSIMLTTLLKVGTSQSTTNRFDSISCSGLLYFAPAANVPAALIEYFQENSAMFEYVYGGVFDTVDEAHAAIRLKGSNELLGSTWGLIIVHDITENFDVQVQLHSSALPPLTRSTVSMDFRAGFTPDGADMFLASGFLSLQQMLYMYFYESRAAAGALANLQSGAIRPYTVNEIYPLIASYPSIEAHTPYLLSISPSLVALVMVMSLLYPFSQITKRVVLEKELCIQESVCIMGLRRSSLWLNFFLVIFLEYVLISILLTVPLCASVAPRSNPFAVFLILLVYSLTLIPLCGLVSAFLSHARMAVLMSPLLYFVLTIPIFAMGTASRGVVLGLSLLSPAALASLLTSVFTAETGGGFQMYHFKSPHFNAEPYLIMLILVLDCVLYLLLMVYFNAVLPQEWGTRKHPLFFLIEPWVWLTHTCGSCNTRRRNSQPGRPPEPSSETTTTLDVMKVTREQHESGAVSVSATETSQDQERGGAVGLDLCRNRDASTNDKKGIGIRISHLCKYFQRNGKRFAAVNNLSWNVYRGEIAVLLGPNGAGKSTTINIITGILAAGSGDCFIEGHSVTQNVAEARHEIGYCPQHNILWPDLTCREHLEFYGKIKGLRGAELEDAVVDILRAVDLEEKVDAIPAQLCGGQRRKLCVAIAFVGRNRVVILDEPTAGMDAAARRHTWSLLRAMTQNHTIMLTTHYMDEADLLGDNIAIVTEGVLQCAGSSATLRQYAGVGYTLRFHLSPIPTQGDDAARQAKVAAVWAELHELVMSHLPDSTLVLQMDTVVEYELRLSADAHLPELLKDMESRGNRQLHIRSYALRAPTLEDVFMRVVEHQIAPSSKMAMLQKADNSRTSGGSPPAPASPLVHHSTSRRTSRSPLHYTMNEPTLSYGNSTEPIDGDEIPIAVFSGTMPTQHQSSSDVFGLSSMDAAGADRGGANGVHLAGVPKHNNVNVMGLKRQGSRSIGTHCHESADGDTSLSAQFPQNFVGAKDVRAAAIKPHACPTPSVQRTTTAAPTGQQKQQQQQSQGNTIAGICGGGISSMSTATAHIDCTGRAPCPPLSEAMGSKSTWQAGAASAPFSAAPVTTTAAAAAWMNPSARDKALYKVVTDHHLAEVWASQRASERWRLWGLQLRGMMYKRFFCAVRDPRMYFFQIICPVLCIFLAMSLQLVKGGNRGTLYLSPSTFGMESEMQVSQCTNYMGDVAHMHEYGHDFSTVSFSDPNFINSMDMTNALLDTWFTHSRSRFMSLQCSDPRIQLFMYYFYPDVIRGRRVTTLLYNTSSQNSLPIAMHVTHAMAYFAALGTSDDAAMATYTMSLTGLPDDSNTMPPTSAVSTILIGTIVLIPFTFLPANPVGWVVKEYESRSRHLQTASGLFHLVYWIGNFLFDLTAYAVSMIFIVVIFIAFQRSEYVSIETIGATIASLSAYGVCYCWYSYMVSFVFTEHTTAQMVVLGVSFFTGFLCVVLVFLLSLLEKTLSTSNSLRWVFRLLPSYSIGEVLLNLALLEQKKMTDPSLTAWSMSITGWPNIYMAVEAPIFAVLTLLWDHPNRRAVTNQLSVWWTLGWCRCYGASWCWWHHPHKVDQQGLRETMPGAVAVEVGDTSAPTSGGNETTELADTETTVGCSDALRINAVIVPDLYRSPHNVEGEKPVGSNTTPPPKTPIIASKTRMRSGSVGFSGPTSMGATGTQQSQQQLVSGQSVSNRKNDASFSEMLYPPPRMHEAEVLLLRQEEDSDVEEERDAVYQVERQHLSKQEAVSMRASFSHLHSPQPKGKNNEENRQKRTDQTLESCDAVRLVDLCKVYDAPHKVAVSALTLSVMHGEVFGFLGTNGAGKSSAMSIITQEQLPTSGRAYVCGNDVVRESRRAAQCLGYCPQFDACLDLLTVTEHLHLYAMVRGVPVGQLEILVERLLTICNLTQYRHVSARQLSGGNRRKLSLAIALIGAPKVLCLDEPTSGMDPLARQLLWRMIDHLSQKCSIILTTHHLEEVEALADCIGIMVDGGLRCFGDLPHLKHKYARGAYELTLRVSPEAHWGAQKHPERQRQLAGDEAGVSPVTDTRQSNAGTAHIPSIKKQGCMINPAPVRRMSISYAGNDYVDTYDSIFQFMLKEFPSALLIDAFNNERYIYILPATRDVAEAMHRLVQTPLVGAKNDVGQHNTTNANKKSQQIVRLSMVFETLRAAQADLGITEYSVSQVSLEQVFLRVCTAEKRLNQNRRSGPSSLTSLSPTFANADICSSSTPRGHPLQQQRSHTSFILRNTATTMGDDGTSLSRRRLSMPSYGSIPADPAAPRLTFAEYRRERALLQLRTEVTEPYFHTVEGTAGDIAGS</sequence>
<dbReference type="PANTHER" id="PTHR19229:SF262">
    <property type="entry name" value="TRANSPORTER, PUTATIVE-RELATED"/>
    <property type="match status" value="1"/>
</dbReference>
<comment type="similarity">
    <text evidence="2">Belongs to the ABC transporter superfamily. ABCA family.</text>
</comment>
<feature type="region of interest" description="Disordered" evidence="9">
    <location>
        <begin position="2337"/>
        <end position="2368"/>
    </location>
</feature>
<dbReference type="PANTHER" id="PTHR19229">
    <property type="entry name" value="ATP-BINDING CASSETTE TRANSPORTER SUBFAMILY A ABCA"/>
    <property type="match status" value="1"/>
</dbReference>
<feature type="transmembrane region" description="Helical" evidence="10">
    <location>
        <begin position="1684"/>
        <end position="1710"/>
    </location>
</feature>
<feature type="transmembrane region" description="Helical" evidence="10">
    <location>
        <begin position="620"/>
        <end position="638"/>
    </location>
</feature>
<dbReference type="GO" id="GO:0005524">
    <property type="term" value="F:ATP binding"/>
    <property type="evidence" value="ECO:0007669"/>
    <property type="project" value="UniProtKB-KW"/>
</dbReference>
<feature type="transmembrane region" description="Helical" evidence="10">
    <location>
        <begin position="178"/>
        <end position="197"/>
    </location>
</feature>
<dbReference type="InterPro" id="IPR003439">
    <property type="entry name" value="ABC_transporter-like_ATP-bd"/>
</dbReference>
<keyword evidence="8 10" id="KW-0472">Membrane</keyword>
<feature type="compositionally biased region" description="Low complexity" evidence="9">
    <location>
        <begin position="1990"/>
        <end position="2006"/>
    </location>
</feature>
<feature type="compositionally biased region" description="Polar residues" evidence="9">
    <location>
        <begin position="2359"/>
        <end position="2368"/>
    </location>
</feature>
<dbReference type="CDD" id="cd03263">
    <property type="entry name" value="ABC_subfamily_A"/>
    <property type="match status" value="2"/>
</dbReference>
<dbReference type="PROSITE" id="PS00211">
    <property type="entry name" value="ABC_TRANSPORTER_1"/>
    <property type="match status" value="1"/>
</dbReference>
<keyword evidence="3" id="KW-0813">Transport</keyword>
<dbReference type="Pfam" id="PF12698">
    <property type="entry name" value="ABC2_membrane_3"/>
    <property type="match status" value="1"/>
</dbReference>
<feature type="transmembrane region" description="Helical" evidence="10">
    <location>
        <begin position="589"/>
        <end position="613"/>
    </location>
</feature>
<dbReference type="OrthoDB" id="261977at2759"/>
<evidence type="ECO:0000313" key="12">
    <source>
        <dbReference type="EMBL" id="GET87262.1"/>
    </source>
</evidence>